<gene>
    <name evidence="10" type="ORF">BEN30_14475</name>
</gene>
<evidence type="ECO:0000313" key="11">
    <source>
        <dbReference type="Proteomes" id="UP000095347"/>
    </source>
</evidence>
<dbReference type="EMBL" id="MCGG01000052">
    <property type="protein sequence ID" value="OEJ65322.1"/>
    <property type="molecule type" value="Genomic_DNA"/>
</dbReference>
<evidence type="ECO:0000256" key="6">
    <source>
        <dbReference type="ARBA" id="ARBA00023136"/>
    </source>
</evidence>
<dbReference type="STRING" id="28181.BEN30_14475"/>
<evidence type="ECO:0000256" key="4">
    <source>
        <dbReference type="ARBA" id="ARBA00022692"/>
    </source>
</evidence>
<keyword evidence="5 7" id="KW-1133">Transmembrane helix</keyword>
<evidence type="ECO:0000256" key="1">
    <source>
        <dbReference type="ARBA" id="ARBA00004651"/>
    </source>
</evidence>
<keyword evidence="3" id="KW-1003">Cell membrane</keyword>
<keyword evidence="6 7" id="KW-0472">Membrane</keyword>
<reference evidence="11" key="1">
    <citation type="submission" date="2016-07" db="EMBL/GenBank/DDBJ databases">
        <authorList>
            <person name="Florea S."/>
            <person name="Webb J.S."/>
            <person name="Jaromczyk J."/>
            <person name="Schardl C.L."/>
        </authorList>
    </citation>
    <scope>NUCLEOTIDE SEQUENCE [LARGE SCALE GENOMIC DNA]</scope>
    <source>
        <strain evidence="11">MV-1</strain>
    </source>
</reference>
<comment type="caution">
    <text evidence="10">The sequence shown here is derived from an EMBL/GenBank/DDBJ whole genome shotgun (WGS) entry which is preliminary data.</text>
</comment>
<feature type="transmembrane region" description="Helical" evidence="7">
    <location>
        <begin position="133"/>
        <end position="152"/>
    </location>
</feature>
<dbReference type="InterPro" id="IPR007182">
    <property type="entry name" value="MnhB"/>
</dbReference>
<evidence type="ECO:0000313" key="10">
    <source>
        <dbReference type="EMBL" id="OEJ65322.1"/>
    </source>
</evidence>
<dbReference type="Proteomes" id="UP000095347">
    <property type="component" value="Unassembled WGS sequence"/>
</dbReference>
<dbReference type="OrthoDB" id="2085045at2"/>
<dbReference type="Pfam" id="PF20501">
    <property type="entry name" value="MbhE"/>
    <property type="match status" value="1"/>
</dbReference>
<feature type="transmembrane region" description="Helical" evidence="7">
    <location>
        <begin position="68"/>
        <end position="85"/>
    </location>
</feature>
<feature type="transmembrane region" description="Helical" evidence="7">
    <location>
        <begin position="172"/>
        <end position="190"/>
    </location>
</feature>
<feature type="transmembrane region" description="Helical" evidence="7">
    <location>
        <begin position="196"/>
        <end position="218"/>
    </location>
</feature>
<accession>A0A1E5Q5T5</accession>
<keyword evidence="4 7" id="KW-0812">Transmembrane</keyword>
<name>A0A1E5Q5T5_9PROT</name>
<feature type="domain" description="MrpA C-terminal/MbhE" evidence="9">
    <location>
        <begin position="8"/>
        <end position="90"/>
    </location>
</feature>
<keyword evidence="11" id="KW-1185">Reference proteome</keyword>
<protein>
    <submittedName>
        <fullName evidence="10">Sodium:proton antiporter</fullName>
    </submittedName>
</protein>
<dbReference type="AlphaFoldDB" id="A0A1E5Q5T5"/>
<feature type="domain" description="Na+/H+ antiporter MnhB subunit-related protein" evidence="8">
    <location>
        <begin position="107"/>
        <end position="224"/>
    </location>
</feature>
<dbReference type="GO" id="GO:0005886">
    <property type="term" value="C:plasma membrane"/>
    <property type="evidence" value="ECO:0007669"/>
    <property type="project" value="UniProtKB-SubCell"/>
</dbReference>
<dbReference type="InterPro" id="IPR050622">
    <property type="entry name" value="CPA3_antiporter_subunitB"/>
</dbReference>
<evidence type="ECO:0000256" key="3">
    <source>
        <dbReference type="ARBA" id="ARBA00022475"/>
    </source>
</evidence>
<evidence type="ECO:0000259" key="9">
    <source>
        <dbReference type="Pfam" id="PF20501"/>
    </source>
</evidence>
<dbReference type="InterPro" id="IPR046806">
    <property type="entry name" value="MrpA_C/MbhE"/>
</dbReference>
<comment type="subcellular location">
    <subcellularLocation>
        <location evidence="1">Cell membrane</location>
        <topology evidence="1">Multi-pass membrane protein</topology>
    </subcellularLocation>
</comment>
<evidence type="ECO:0000259" key="8">
    <source>
        <dbReference type="Pfam" id="PF04039"/>
    </source>
</evidence>
<proteinExistence type="inferred from homology"/>
<dbReference type="PANTHER" id="PTHR33932:SF4">
    <property type="entry name" value="NA(+)_H(+) ANTIPORTER SUBUNIT B"/>
    <property type="match status" value="1"/>
</dbReference>
<dbReference type="Pfam" id="PF04039">
    <property type="entry name" value="MnhB"/>
    <property type="match status" value="1"/>
</dbReference>
<dbReference type="PANTHER" id="PTHR33932">
    <property type="entry name" value="NA(+)/H(+) ANTIPORTER SUBUNIT B"/>
    <property type="match status" value="1"/>
</dbReference>
<evidence type="ECO:0000256" key="5">
    <source>
        <dbReference type="ARBA" id="ARBA00022989"/>
    </source>
</evidence>
<feature type="transmembrane region" description="Helical" evidence="7">
    <location>
        <begin position="106"/>
        <end position="127"/>
    </location>
</feature>
<organism evidence="10 11">
    <name type="scientific">Magnetovibrio blakemorei</name>
    <dbReference type="NCBI Taxonomy" id="28181"/>
    <lineage>
        <taxon>Bacteria</taxon>
        <taxon>Pseudomonadati</taxon>
        <taxon>Pseudomonadota</taxon>
        <taxon>Alphaproteobacteria</taxon>
        <taxon>Rhodospirillales</taxon>
        <taxon>Magnetovibrionaceae</taxon>
        <taxon>Magnetovibrio</taxon>
    </lineage>
</organism>
<evidence type="ECO:0000256" key="7">
    <source>
        <dbReference type="SAM" id="Phobius"/>
    </source>
</evidence>
<evidence type="ECO:0000256" key="2">
    <source>
        <dbReference type="ARBA" id="ARBA00009425"/>
    </source>
</evidence>
<dbReference type="NCBIfam" id="NF006248">
    <property type="entry name" value="PRK08386.1"/>
    <property type="match status" value="1"/>
</dbReference>
<comment type="similarity">
    <text evidence="2">Belongs to the CPA3 antiporters (TC 2.A.63) subunit B family.</text>
</comment>
<sequence length="237" mass="24901">MIKKFVALLLLAGLGLMFVGLLLGFTPDQVLNTTASYYADHSVEDTGAANIVTAVIVTYRGLDTLGEVTVLFLTATIVSLILTQPRPSGTPIIGVAEKKALSSGELLQTGTRLLVPLVLLFGVYVFVNGHLTPGGGFQGGAILASALLLLLLSDPTKRFNHRLISRVESISGILYVVIGVLGLVLAGGFLDNRILPLGAFGTLFSAGAIPVIYTLIGLKVGAEFSSMMVTLSESRDR</sequence>
<dbReference type="RefSeq" id="WP_069958781.1">
    <property type="nucleotide sequence ID" value="NZ_MCGG01000052.1"/>
</dbReference>